<reference evidence="2" key="1">
    <citation type="journal article" date="2023" name="Mol. Phylogenet. Evol.">
        <title>Genome-scale phylogeny and comparative genomics of the fungal order Sordariales.</title>
        <authorList>
            <person name="Hensen N."/>
            <person name="Bonometti L."/>
            <person name="Westerberg I."/>
            <person name="Brannstrom I.O."/>
            <person name="Guillou S."/>
            <person name="Cros-Aarteil S."/>
            <person name="Calhoun S."/>
            <person name="Haridas S."/>
            <person name="Kuo A."/>
            <person name="Mondo S."/>
            <person name="Pangilinan J."/>
            <person name="Riley R."/>
            <person name="LaButti K."/>
            <person name="Andreopoulos B."/>
            <person name="Lipzen A."/>
            <person name="Chen C."/>
            <person name="Yan M."/>
            <person name="Daum C."/>
            <person name="Ng V."/>
            <person name="Clum A."/>
            <person name="Steindorff A."/>
            <person name="Ohm R.A."/>
            <person name="Martin F."/>
            <person name="Silar P."/>
            <person name="Natvig D.O."/>
            <person name="Lalanne C."/>
            <person name="Gautier V."/>
            <person name="Ament-Velasquez S.L."/>
            <person name="Kruys A."/>
            <person name="Hutchinson M.I."/>
            <person name="Powell A.J."/>
            <person name="Barry K."/>
            <person name="Miller A.N."/>
            <person name="Grigoriev I.V."/>
            <person name="Debuchy R."/>
            <person name="Gladieux P."/>
            <person name="Hiltunen Thoren M."/>
            <person name="Johannesson H."/>
        </authorList>
    </citation>
    <scope>NUCLEOTIDE SEQUENCE</scope>
    <source>
        <strain evidence="2">PSN243</strain>
    </source>
</reference>
<gene>
    <name evidence="2" type="ORF">QBC34DRAFT_458043</name>
</gene>
<sequence length="902" mass="103006">MNAAGTGAGPGTGPDVSWLNLSAIPSTRTKTLALSAVWHFTQKGADSIISKLKKFGYKNAVFTYDSTFKWIDVTCRPEDEASIFEEFELLAGNIENSVFSGENQNNLFRDDGTLKDFYHEMMSPVNWVPPNELIESSYLSDELKRLRYVTCYQPPLNLRTIFSGNWLGSERMSKAFDEIQRQLSVKMQENLWLKHIYVASDNEDEMYEAVRRFEIFLQATDAEQEDEEDRDFDGLSGNTFHVVVTRGKTSLRTLRTRGFTGPDVFPLVFRITALCWAGLAKTTLFDPTRFWSLTGSYRWLYRHSCVVRQVVWEWTSDEFAFTDAALTTSVLGDRDPDRRTLWHDQENAARPFPSRMKDRFRPQCSYKQLQTGYISEGTTGDRVSEWLDQLNLASTEKIYVPVMNTKKRAEPLKIQPGSDCTSDFSGAALSDIASERSILNIRYVGANERTFAWDTLMPTNFGLDVRGDIDDATCRILRTMPYKRGIISMRAEVGRIISLATPGYRGMDLGGMTLGTKNLWKRSVLTNNLMKFRHHADVSHFTKILTTYAFELADIFRFKVASYQSEPNKPRQWDYALMEQGRAQLVYSFFFFRREDKKGFIIDVHDTGKHDQFTYSIHTHSFDRGKDGRKHVLDVRIVMTHVDEEELENKFGAFAREFFKSLKISFKQPKAGYVRDKDNPLDANVHLDVRFQIPGRFGVDVTAARVLTTWRCDSARSSSAFLEVTEVEQLDLKVNDVESTTKAAGNVDNSQPDRSVRVSAWSNELRVEKRDQGEFPYWYEVSVGSDKLEEAFEENKSLKLGEKASWDASEFTSDGNAAFYEMYAPALEMAKQLQHLGQYTDNNQSERYNPWHSRHPNEEDRAVDDDFDPSPTEDDDDEGDDSGDNDGDNDGDGNDGDGNTAT</sequence>
<evidence type="ECO:0000313" key="2">
    <source>
        <dbReference type="EMBL" id="KAK4451694.1"/>
    </source>
</evidence>
<reference evidence="2" key="2">
    <citation type="submission" date="2023-05" db="EMBL/GenBank/DDBJ databases">
        <authorList>
            <consortium name="Lawrence Berkeley National Laboratory"/>
            <person name="Steindorff A."/>
            <person name="Hensen N."/>
            <person name="Bonometti L."/>
            <person name="Westerberg I."/>
            <person name="Brannstrom I.O."/>
            <person name="Guillou S."/>
            <person name="Cros-Aarteil S."/>
            <person name="Calhoun S."/>
            <person name="Haridas S."/>
            <person name="Kuo A."/>
            <person name="Mondo S."/>
            <person name="Pangilinan J."/>
            <person name="Riley R."/>
            <person name="Labutti K."/>
            <person name="Andreopoulos B."/>
            <person name="Lipzen A."/>
            <person name="Chen C."/>
            <person name="Yanf M."/>
            <person name="Daum C."/>
            <person name="Ng V."/>
            <person name="Clum A."/>
            <person name="Ohm R."/>
            <person name="Martin F."/>
            <person name="Silar P."/>
            <person name="Natvig D."/>
            <person name="Lalanne C."/>
            <person name="Gautier V."/>
            <person name="Ament-Velasquez S.L."/>
            <person name="Kruys A."/>
            <person name="Hutchinson M.I."/>
            <person name="Powell A.J."/>
            <person name="Barry K."/>
            <person name="Miller A.N."/>
            <person name="Grigoriev I.V."/>
            <person name="Debuchy R."/>
            <person name="Gladieux P."/>
            <person name="Thoren M.H."/>
            <person name="Johannesson H."/>
        </authorList>
    </citation>
    <scope>NUCLEOTIDE SEQUENCE</scope>
    <source>
        <strain evidence="2">PSN243</strain>
    </source>
</reference>
<keyword evidence="3" id="KW-1185">Reference proteome</keyword>
<accession>A0AAV9GUP8</accession>
<dbReference type="AlphaFoldDB" id="A0AAV9GUP8"/>
<feature type="region of interest" description="Disordered" evidence="1">
    <location>
        <begin position="842"/>
        <end position="902"/>
    </location>
</feature>
<protein>
    <submittedName>
        <fullName evidence="2">Uncharacterized protein</fullName>
    </submittedName>
</protein>
<evidence type="ECO:0000313" key="3">
    <source>
        <dbReference type="Proteomes" id="UP001321760"/>
    </source>
</evidence>
<comment type="caution">
    <text evidence="2">The sequence shown here is derived from an EMBL/GenBank/DDBJ whole genome shotgun (WGS) entry which is preliminary data.</text>
</comment>
<proteinExistence type="predicted"/>
<organism evidence="2 3">
    <name type="scientific">Podospora aff. communis PSN243</name>
    <dbReference type="NCBI Taxonomy" id="3040156"/>
    <lineage>
        <taxon>Eukaryota</taxon>
        <taxon>Fungi</taxon>
        <taxon>Dikarya</taxon>
        <taxon>Ascomycota</taxon>
        <taxon>Pezizomycotina</taxon>
        <taxon>Sordariomycetes</taxon>
        <taxon>Sordariomycetidae</taxon>
        <taxon>Sordariales</taxon>
        <taxon>Podosporaceae</taxon>
        <taxon>Podospora</taxon>
    </lineage>
</organism>
<name>A0AAV9GUP8_9PEZI</name>
<feature type="compositionally biased region" description="Acidic residues" evidence="1">
    <location>
        <begin position="861"/>
        <end position="895"/>
    </location>
</feature>
<dbReference type="EMBL" id="MU865927">
    <property type="protein sequence ID" value="KAK4451694.1"/>
    <property type="molecule type" value="Genomic_DNA"/>
</dbReference>
<dbReference type="Proteomes" id="UP001321760">
    <property type="component" value="Unassembled WGS sequence"/>
</dbReference>
<evidence type="ECO:0000256" key="1">
    <source>
        <dbReference type="SAM" id="MobiDB-lite"/>
    </source>
</evidence>